<evidence type="ECO:0000313" key="6">
    <source>
        <dbReference type="EMBL" id="MCQ9303486.1"/>
    </source>
</evidence>
<dbReference type="AlphaFoldDB" id="A0AAW5LGE0"/>
<keyword evidence="4" id="KW-0051">Antiviral defense</keyword>
<reference evidence="6" key="1">
    <citation type="submission" date="2022-07" db="EMBL/GenBank/DDBJ databases">
        <title>Bacterial species isolated from the porcine tonsil microbiota.</title>
        <authorList>
            <person name="Oliveira I.M.F."/>
        </authorList>
    </citation>
    <scope>NUCLEOTIDE SEQUENCE</scope>
    <source>
        <strain evidence="6">8QC2O2</strain>
    </source>
</reference>
<dbReference type="Proteomes" id="UP001204068">
    <property type="component" value="Unassembled WGS sequence"/>
</dbReference>
<evidence type="ECO:0000256" key="1">
    <source>
        <dbReference type="ARBA" id="ARBA00022722"/>
    </source>
</evidence>
<dbReference type="Gene3D" id="3.30.70.1900">
    <property type="match status" value="1"/>
</dbReference>
<comment type="caution">
    <text evidence="6">The sequence shown here is derived from an EMBL/GenBank/DDBJ whole genome shotgun (WGS) entry which is preliminary data.</text>
</comment>
<dbReference type="EMBL" id="JANILD010000003">
    <property type="protein sequence ID" value="MCQ9303486.1"/>
    <property type="molecule type" value="Genomic_DNA"/>
</dbReference>
<evidence type="ECO:0000256" key="4">
    <source>
        <dbReference type="ARBA" id="ARBA00023118"/>
    </source>
</evidence>
<dbReference type="GO" id="GO:0016788">
    <property type="term" value="F:hydrolase activity, acting on ester bonds"/>
    <property type="evidence" value="ECO:0007669"/>
    <property type="project" value="InterPro"/>
</dbReference>
<keyword evidence="3" id="KW-0378">Hydrolase</keyword>
<gene>
    <name evidence="6" type="primary">cas6</name>
    <name evidence="6" type="ORF">NQ032_07700</name>
</gene>
<accession>A0AAW5LGE0</accession>
<dbReference type="NCBIfam" id="TIGR01877">
    <property type="entry name" value="cas_cas6"/>
    <property type="match status" value="1"/>
</dbReference>
<dbReference type="GO" id="GO:0051607">
    <property type="term" value="P:defense response to virus"/>
    <property type="evidence" value="ECO:0007669"/>
    <property type="project" value="UniProtKB-KW"/>
</dbReference>
<dbReference type="RefSeq" id="WP_196968721.1">
    <property type="nucleotide sequence ID" value="NZ_CP064868.1"/>
</dbReference>
<evidence type="ECO:0000256" key="2">
    <source>
        <dbReference type="ARBA" id="ARBA00022759"/>
    </source>
</evidence>
<keyword evidence="2" id="KW-0255">Endonuclease</keyword>
<protein>
    <submittedName>
        <fullName evidence="6">CRISPR-associated endoribonuclease Cas6</fullName>
    </submittedName>
</protein>
<dbReference type="InterPro" id="IPR019267">
    <property type="entry name" value="CRISPR-assoc_Cas6_C"/>
</dbReference>
<feature type="domain" description="CRISPR-associated protein Cas6 C-terminal" evidence="5">
    <location>
        <begin position="125"/>
        <end position="241"/>
    </location>
</feature>
<evidence type="ECO:0000256" key="3">
    <source>
        <dbReference type="ARBA" id="ARBA00022801"/>
    </source>
</evidence>
<proteinExistence type="predicted"/>
<evidence type="ECO:0000259" key="5">
    <source>
        <dbReference type="Pfam" id="PF10040"/>
    </source>
</evidence>
<dbReference type="CDD" id="cd21141">
    <property type="entry name" value="Cas6_III-like"/>
    <property type="match status" value="1"/>
</dbReference>
<organism evidence="6 7">
    <name type="scientific">Mammaliicoccus sciuri</name>
    <name type="common">Staphylococcus sciuri</name>
    <dbReference type="NCBI Taxonomy" id="1296"/>
    <lineage>
        <taxon>Bacteria</taxon>
        <taxon>Bacillati</taxon>
        <taxon>Bacillota</taxon>
        <taxon>Bacilli</taxon>
        <taxon>Bacillales</taxon>
        <taxon>Staphylococcaceae</taxon>
        <taxon>Mammaliicoccus</taxon>
    </lineage>
</organism>
<evidence type="ECO:0000313" key="7">
    <source>
        <dbReference type="Proteomes" id="UP001204068"/>
    </source>
</evidence>
<dbReference type="GO" id="GO:0004519">
    <property type="term" value="F:endonuclease activity"/>
    <property type="evidence" value="ECO:0007669"/>
    <property type="project" value="UniProtKB-KW"/>
</dbReference>
<keyword evidence="1" id="KW-0540">Nuclease</keyword>
<dbReference type="Pfam" id="PF10040">
    <property type="entry name" value="CRISPR_Cas6"/>
    <property type="match status" value="1"/>
</dbReference>
<name>A0AAW5LGE0_MAMSC</name>
<sequence>MITKIKIELDIPKPIQARYMGSVLHGALMEYLPNDVAEQLHHNFAYSPLKQRIYLEGNKNIWEIVSISEELSKNLIYVFSTENTFYLKHYQESIKLNQFNVEKYSINEMMASYLGEEALTKFIKIKILTPMSFKSNQSYMIFPDIKKFFRSIMIQFDAFFNEYDMYDRETLEFLGENVFIVDYRMKSSRFNLEKVKIPSFLGEFTIKVNGPTPFLQLIHFLLEFGELSGVGIKTSLGMGKYSIIRN</sequence>
<dbReference type="InterPro" id="IPR010156">
    <property type="entry name" value="CRISPR-assoc_prot_Cas6"/>
</dbReference>